<organism evidence="2 3">
    <name type="scientific">Cerrena zonata</name>
    <dbReference type="NCBI Taxonomy" id="2478898"/>
    <lineage>
        <taxon>Eukaryota</taxon>
        <taxon>Fungi</taxon>
        <taxon>Dikarya</taxon>
        <taxon>Basidiomycota</taxon>
        <taxon>Agaricomycotina</taxon>
        <taxon>Agaricomycetes</taxon>
        <taxon>Polyporales</taxon>
        <taxon>Cerrenaceae</taxon>
        <taxon>Cerrena</taxon>
    </lineage>
</organism>
<sequence length="66" mass="7012">MFFLPLVSEICLKVVKTGLKTLSLTVASASLVSGAISKDLTTFLPSSSSKSESESAAPFLKEDFKK</sequence>
<reference evidence="2 3" key="1">
    <citation type="submission" date="2022-09" db="EMBL/GenBank/DDBJ databases">
        <authorList>
            <person name="Palmer J.M."/>
        </authorList>
    </citation>
    <scope>NUCLEOTIDE SEQUENCE [LARGE SCALE GENOMIC DNA]</scope>
    <source>
        <strain evidence="2 3">DSM 7382</strain>
    </source>
</reference>
<accession>A0AAW0FWP8</accession>
<gene>
    <name evidence="2" type="ORF">QCA50_015730</name>
</gene>
<comment type="caution">
    <text evidence="2">The sequence shown here is derived from an EMBL/GenBank/DDBJ whole genome shotgun (WGS) entry which is preliminary data.</text>
</comment>
<dbReference type="Proteomes" id="UP001385951">
    <property type="component" value="Unassembled WGS sequence"/>
</dbReference>
<dbReference type="EMBL" id="JASBNA010000043">
    <property type="protein sequence ID" value="KAK7681115.1"/>
    <property type="molecule type" value="Genomic_DNA"/>
</dbReference>
<evidence type="ECO:0000313" key="2">
    <source>
        <dbReference type="EMBL" id="KAK7681115.1"/>
    </source>
</evidence>
<evidence type="ECO:0000313" key="3">
    <source>
        <dbReference type="Proteomes" id="UP001385951"/>
    </source>
</evidence>
<feature type="region of interest" description="Disordered" evidence="1">
    <location>
        <begin position="44"/>
        <end position="66"/>
    </location>
</feature>
<name>A0AAW0FWP8_9APHY</name>
<dbReference type="AlphaFoldDB" id="A0AAW0FWP8"/>
<protein>
    <submittedName>
        <fullName evidence="2">Uncharacterized protein</fullName>
    </submittedName>
</protein>
<keyword evidence="3" id="KW-1185">Reference proteome</keyword>
<evidence type="ECO:0000256" key="1">
    <source>
        <dbReference type="SAM" id="MobiDB-lite"/>
    </source>
</evidence>
<proteinExistence type="predicted"/>